<dbReference type="AlphaFoldDB" id="A0A1I8F948"/>
<name>A0A1I8F948_9PLAT</name>
<dbReference type="Proteomes" id="UP000095280">
    <property type="component" value="Unplaced"/>
</dbReference>
<accession>A0A1I8F948</accession>
<protein>
    <submittedName>
        <fullName evidence="3">F5/8 type C domain-containing protein</fullName>
    </submittedName>
</protein>
<proteinExistence type="predicted"/>
<reference evidence="3" key="1">
    <citation type="submission" date="2016-11" db="UniProtKB">
        <authorList>
            <consortium name="WormBaseParasite"/>
        </authorList>
    </citation>
    <scope>IDENTIFICATION</scope>
</reference>
<feature type="compositionally biased region" description="Low complexity" evidence="1">
    <location>
        <begin position="27"/>
        <end position="44"/>
    </location>
</feature>
<evidence type="ECO:0000313" key="3">
    <source>
        <dbReference type="WBParaSite" id="maker-unitig_24735-snap-gene-0.2-mRNA-1"/>
    </source>
</evidence>
<feature type="compositionally biased region" description="Gly residues" evidence="1">
    <location>
        <begin position="290"/>
        <end position="326"/>
    </location>
</feature>
<keyword evidence="2" id="KW-1185">Reference proteome</keyword>
<feature type="compositionally biased region" description="Basic and acidic residues" evidence="1">
    <location>
        <begin position="417"/>
        <end position="428"/>
    </location>
</feature>
<sequence length="498" mass="51266">AHPQTRPAQSQPPHAGARQLQQLHQLLRPGPVDRPSAASSSASPAQPPSKTACSAAGRGAVRSQPAAGQPRLPDCCSSSRTPRELPDRRAVTRGGRWDPRAGAEVWKAVDIDSVIESRRLNITHEFSNSSSGRDGSIQQLTVELTGCYRIEARGAAGGSNSFAGTAGGSGASMSGRFQPDCRRPAVGFGRSGRRTGRRRQLRRRRRRGGSFRVRRRPPSGRRGRRHFRSVRPHGSDSASYIDNAGFGGANGDPGFNDPSRTPRNSHHGGCGAGWLGGPINQRRSTDDGDGGGGPREGWTGGLAGSGNTGVGGFGGGGGAGGSNGGRQGAAGAGGGFSGGGAGLGRNHAGGGGGSTCDSLDCSGVTGGDSGSQQGRVVVQLVPGLPGTICTTTRPCWLPQLPPVTPLQSKPSQAEPPPLRRDSGRDPRRPPLKPPPAPAAPRRPPPLPELARPPVHAAFGGAGTAVSVISAQSLIYWLAPASRAPQPPWWLFPGSCWGR</sequence>
<feature type="region of interest" description="Disordered" evidence="1">
    <location>
        <begin position="400"/>
        <end position="451"/>
    </location>
</feature>
<evidence type="ECO:0000256" key="1">
    <source>
        <dbReference type="SAM" id="MobiDB-lite"/>
    </source>
</evidence>
<evidence type="ECO:0000313" key="2">
    <source>
        <dbReference type="Proteomes" id="UP000095280"/>
    </source>
</evidence>
<dbReference type="WBParaSite" id="maker-unitig_24735-snap-gene-0.2-mRNA-1">
    <property type="protein sequence ID" value="maker-unitig_24735-snap-gene-0.2-mRNA-1"/>
    <property type="gene ID" value="maker-unitig_24735-snap-gene-0.2"/>
</dbReference>
<feature type="region of interest" description="Disordered" evidence="1">
    <location>
        <begin position="27"/>
        <end position="96"/>
    </location>
</feature>
<feature type="compositionally biased region" description="Basic residues" evidence="1">
    <location>
        <begin position="191"/>
        <end position="231"/>
    </location>
</feature>
<feature type="compositionally biased region" description="Basic and acidic residues" evidence="1">
    <location>
        <begin position="81"/>
        <end position="96"/>
    </location>
</feature>
<organism evidence="2 3">
    <name type="scientific">Macrostomum lignano</name>
    <dbReference type="NCBI Taxonomy" id="282301"/>
    <lineage>
        <taxon>Eukaryota</taxon>
        <taxon>Metazoa</taxon>
        <taxon>Spiralia</taxon>
        <taxon>Lophotrochozoa</taxon>
        <taxon>Platyhelminthes</taxon>
        <taxon>Rhabditophora</taxon>
        <taxon>Macrostomorpha</taxon>
        <taxon>Macrostomida</taxon>
        <taxon>Macrostomidae</taxon>
        <taxon>Macrostomum</taxon>
    </lineage>
</organism>
<feature type="compositionally biased region" description="Pro residues" evidence="1">
    <location>
        <begin position="431"/>
        <end position="447"/>
    </location>
</feature>
<feature type="region of interest" description="Disordered" evidence="1">
    <location>
        <begin position="167"/>
        <end position="326"/>
    </location>
</feature>